<dbReference type="Proteomes" id="UP000017944">
    <property type="component" value="Unassembled WGS sequence"/>
</dbReference>
<evidence type="ECO:0008006" key="3">
    <source>
        <dbReference type="Google" id="ProtNLM"/>
    </source>
</evidence>
<proteinExistence type="predicted"/>
<name>A0A090NK31_SHIDY</name>
<dbReference type="PATRIC" id="fig|1401327.3.peg.1227"/>
<organism evidence="1 2">
    <name type="scientific">Shigella dysenteriae WRSd3</name>
    <dbReference type="NCBI Taxonomy" id="1401327"/>
    <lineage>
        <taxon>Bacteria</taxon>
        <taxon>Pseudomonadati</taxon>
        <taxon>Pseudomonadota</taxon>
        <taxon>Gammaproteobacteria</taxon>
        <taxon>Enterobacterales</taxon>
        <taxon>Enterobacteriaceae</taxon>
        <taxon>Shigella</taxon>
    </lineage>
</organism>
<reference evidence="1 2" key="1">
    <citation type="submission" date="2013-10" db="EMBL/GenBank/DDBJ databases">
        <title>Draft genomes and the virulence plasmids of Sd1617 vaccine constructs: WRSd3 and WRSd5.</title>
        <authorList>
            <person name="Aksomboon Vongsawan A."/>
            <person name="Venkatesan M.M."/>
            <person name="Vaisvil B."/>
            <person name="Emel G."/>
            <person name="Kepatral V."/>
            <person name="Sethabutr O."/>
            <person name="Serichantalergs O."/>
            <person name="Mason C."/>
        </authorList>
    </citation>
    <scope>NUCLEOTIDE SEQUENCE [LARGE SCALE GENOMIC DNA]</scope>
    <source>
        <strain evidence="1 2">WRSd3</strain>
    </source>
</reference>
<protein>
    <recommendedName>
        <fullName evidence="3">Secreted protein</fullName>
    </recommendedName>
</protein>
<comment type="caution">
    <text evidence="1">The sequence shown here is derived from an EMBL/GenBank/DDBJ whole genome shotgun (WGS) entry which is preliminary data.</text>
</comment>
<evidence type="ECO:0000313" key="1">
    <source>
        <dbReference type="EMBL" id="ESU80564.1"/>
    </source>
</evidence>
<accession>A0A090NK31</accession>
<dbReference type="EMBL" id="AXUT01000094">
    <property type="protein sequence ID" value="ESU80564.1"/>
    <property type="molecule type" value="Genomic_DNA"/>
</dbReference>
<gene>
    <name evidence="1" type="ORF">WRSd3_01330</name>
</gene>
<dbReference type="RefSeq" id="WP_000266543.1">
    <property type="nucleotide sequence ID" value="NZ_AXUT01000094.1"/>
</dbReference>
<dbReference type="AlphaFoldDB" id="A0A090NK31"/>
<sequence>MWLLIFWLSSPFNVSSGDARQPTLAVHSQAFHTERACRDALRAIKKENVGEFSLRGVCVSDGNTKEEAESS</sequence>
<evidence type="ECO:0000313" key="2">
    <source>
        <dbReference type="Proteomes" id="UP000017944"/>
    </source>
</evidence>